<feature type="compositionally biased region" description="Basic and acidic residues" evidence="1">
    <location>
        <begin position="186"/>
        <end position="199"/>
    </location>
</feature>
<reference evidence="3 4" key="1">
    <citation type="journal article" date="2018" name="Sci. Rep.">
        <title>Comparative genomics provides insights into the lifestyle and reveals functional heterogeneity of dark septate endophytic fungi.</title>
        <authorList>
            <person name="Knapp D.G."/>
            <person name="Nemeth J.B."/>
            <person name="Barry K."/>
            <person name="Hainaut M."/>
            <person name="Henrissat B."/>
            <person name="Johnson J."/>
            <person name="Kuo A."/>
            <person name="Lim J.H.P."/>
            <person name="Lipzen A."/>
            <person name="Nolan M."/>
            <person name="Ohm R.A."/>
            <person name="Tamas L."/>
            <person name="Grigoriev I.V."/>
            <person name="Spatafora J.W."/>
            <person name="Nagy L.G."/>
            <person name="Kovacs G.M."/>
        </authorList>
    </citation>
    <scope>NUCLEOTIDE SEQUENCE [LARGE SCALE GENOMIC DNA]</scope>
    <source>
        <strain evidence="3 4">DSE2036</strain>
    </source>
</reference>
<gene>
    <name evidence="3" type="ORF">DM02DRAFT_619847</name>
</gene>
<dbReference type="PANTHER" id="PTHR43798:SF33">
    <property type="entry name" value="HYDROLASE, PUTATIVE (AFU_ORTHOLOGUE AFUA_2G14860)-RELATED"/>
    <property type="match status" value="1"/>
</dbReference>
<feature type="region of interest" description="Disordered" evidence="1">
    <location>
        <begin position="181"/>
        <end position="205"/>
    </location>
</feature>
<dbReference type="InterPro" id="IPR050266">
    <property type="entry name" value="AB_hydrolase_sf"/>
</dbReference>
<evidence type="ECO:0000313" key="4">
    <source>
        <dbReference type="Proteomes" id="UP000244855"/>
    </source>
</evidence>
<evidence type="ECO:0000313" key="3">
    <source>
        <dbReference type="EMBL" id="PVH92584.1"/>
    </source>
</evidence>
<keyword evidence="4" id="KW-1185">Reference proteome</keyword>
<dbReference type="AlphaFoldDB" id="A0A2V1D5R2"/>
<organism evidence="3 4">
    <name type="scientific">Periconia macrospinosa</name>
    <dbReference type="NCBI Taxonomy" id="97972"/>
    <lineage>
        <taxon>Eukaryota</taxon>
        <taxon>Fungi</taxon>
        <taxon>Dikarya</taxon>
        <taxon>Ascomycota</taxon>
        <taxon>Pezizomycotina</taxon>
        <taxon>Dothideomycetes</taxon>
        <taxon>Pleosporomycetidae</taxon>
        <taxon>Pleosporales</taxon>
        <taxon>Massarineae</taxon>
        <taxon>Periconiaceae</taxon>
        <taxon>Periconia</taxon>
    </lineage>
</organism>
<dbReference type="OrthoDB" id="294702at2759"/>
<protein>
    <submittedName>
        <fullName evidence="3">Alpha/beta-hydrolase</fullName>
    </submittedName>
</protein>
<dbReference type="InterPro" id="IPR000073">
    <property type="entry name" value="AB_hydrolase_1"/>
</dbReference>
<feature type="domain" description="AB hydrolase-1" evidence="2">
    <location>
        <begin position="37"/>
        <end position="304"/>
    </location>
</feature>
<dbReference type="Proteomes" id="UP000244855">
    <property type="component" value="Unassembled WGS sequence"/>
</dbReference>
<dbReference type="InterPro" id="IPR029058">
    <property type="entry name" value="AB_hydrolase_fold"/>
</dbReference>
<accession>A0A2V1D5R2</accession>
<dbReference type="Pfam" id="PF12697">
    <property type="entry name" value="Abhydrolase_6"/>
    <property type="match status" value="1"/>
</dbReference>
<dbReference type="PANTHER" id="PTHR43798">
    <property type="entry name" value="MONOACYLGLYCEROL LIPASE"/>
    <property type="match status" value="1"/>
</dbReference>
<sequence length="319" mass="35189">MPTSILTSDPTLINIGTHSLALYAHGPEPKTSKDPVIFFVSGISSSRLNWGAVVRLLSPSLRSYTYDRSGYNNSEISPLPPTAENIALELSLLIERASITNPLILVGHSWAGVILCEFLARTGNGPHIAGLVLVDANHETALQVLEVNDPILWTVFAGVDFYSGTGIEAEHKLTPEEWAAFQSDQSTEKHQKAGEKESEQYSPSFPTLRQKGLQEKQPLLGDKPVYVIGSFRSRDWGNLYKLGVEKGNGTEEQRRHAREMIATADEKSEGLMRKHLKLSEKSKFVLAKESGHFIQLQQPDVVVDGIEWALSEIRDSASS</sequence>
<evidence type="ECO:0000256" key="1">
    <source>
        <dbReference type="SAM" id="MobiDB-lite"/>
    </source>
</evidence>
<evidence type="ECO:0000259" key="2">
    <source>
        <dbReference type="Pfam" id="PF12697"/>
    </source>
</evidence>
<dbReference type="STRING" id="97972.A0A2V1D5R2"/>
<keyword evidence="3" id="KW-0378">Hydrolase</keyword>
<name>A0A2V1D5R2_9PLEO</name>
<dbReference type="EMBL" id="KZ805666">
    <property type="protein sequence ID" value="PVH92584.1"/>
    <property type="molecule type" value="Genomic_DNA"/>
</dbReference>
<proteinExistence type="predicted"/>
<dbReference type="GO" id="GO:0016787">
    <property type="term" value="F:hydrolase activity"/>
    <property type="evidence" value="ECO:0007669"/>
    <property type="project" value="UniProtKB-KW"/>
</dbReference>
<dbReference type="SUPFAM" id="SSF53474">
    <property type="entry name" value="alpha/beta-Hydrolases"/>
    <property type="match status" value="1"/>
</dbReference>
<dbReference type="GO" id="GO:0016020">
    <property type="term" value="C:membrane"/>
    <property type="evidence" value="ECO:0007669"/>
    <property type="project" value="TreeGrafter"/>
</dbReference>
<dbReference type="Gene3D" id="3.40.50.1820">
    <property type="entry name" value="alpha/beta hydrolase"/>
    <property type="match status" value="1"/>
</dbReference>